<accession>K2JAA0</accession>
<proteinExistence type="predicted"/>
<dbReference type="SUPFAM" id="SSF141086">
    <property type="entry name" value="Agglutinin HPA-like"/>
    <property type="match status" value="1"/>
</dbReference>
<evidence type="ECO:0000313" key="1">
    <source>
        <dbReference type="EMBL" id="EKE71742.1"/>
    </source>
</evidence>
<dbReference type="PATRIC" id="fig|1208323.3.peg.1701"/>
<keyword evidence="2" id="KW-1185">Reference proteome</keyword>
<name>K2JAA0_9RHOB</name>
<dbReference type="EMBL" id="AMRK01000004">
    <property type="protein sequence ID" value="EKE71742.1"/>
    <property type="molecule type" value="Genomic_DNA"/>
</dbReference>
<reference evidence="1 2" key="1">
    <citation type="submission" date="2012-09" db="EMBL/GenBank/DDBJ databases">
        <title>Celeribacter baekdonensis B30 Genome Sequencing.</title>
        <authorList>
            <person name="Wang W."/>
        </authorList>
    </citation>
    <scope>NUCLEOTIDE SEQUENCE [LARGE SCALE GENOMIC DNA]</scope>
    <source>
        <strain evidence="1 2">B30</strain>
    </source>
</reference>
<dbReference type="AlphaFoldDB" id="K2JAA0"/>
<comment type="caution">
    <text evidence="1">The sequence shown here is derived from an EMBL/GenBank/DDBJ whole genome shotgun (WGS) entry which is preliminary data.</text>
</comment>
<protein>
    <submittedName>
        <fullName evidence="1">Uncharacterized protein</fullName>
    </submittedName>
</protein>
<sequence>MRAINLIRRVWFDVPFEVPPSVSLHLPVHVPGCRLKATDITGDGFDISAEVSRCHDVEEIVVTWKSVGFSIAIPDAEIVDARTS</sequence>
<gene>
    <name evidence="1" type="ORF">B30_08238</name>
</gene>
<organism evidence="1 2">
    <name type="scientific">Celeribacter baekdonensis B30</name>
    <dbReference type="NCBI Taxonomy" id="1208323"/>
    <lineage>
        <taxon>Bacteria</taxon>
        <taxon>Pseudomonadati</taxon>
        <taxon>Pseudomonadota</taxon>
        <taxon>Alphaproteobacteria</taxon>
        <taxon>Rhodobacterales</taxon>
        <taxon>Roseobacteraceae</taxon>
        <taxon>Celeribacter</taxon>
    </lineage>
</organism>
<dbReference type="Proteomes" id="UP000006762">
    <property type="component" value="Unassembled WGS sequence"/>
</dbReference>
<dbReference type="InterPro" id="IPR037221">
    <property type="entry name" value="H-type_lectin_dom_sf"/>
</dbReference>
<evidence type="ECO:0000313" key="2">
    <source>
        <dbReference type="Proteomes" id="UP000006762"/>
    </source>
</evidence>